<gene>
    <name evidence="1" type="ORF">OLC1_LOCUS16818</name>
</gene>
<dbReference type="InterPro" id="IPR012337">
    <property type="entry name" value="RNaseH-like_sf"/>
</dbReference>
<dbReference type="GO" id="GO:0030014">
    <property type="term" value="C:CCR4-NOT complex"/>
    <property type="evidence" value="ECO:0007669"/>
    <property type="project" value="InterPro"/>
</dbReference>
<evidence type="ECO:0000313" key="1">
    <source>
        <dbReference type="EMBL" id="CAI9108808.1"/>
    </source>
</evidence>
<dbReference type="InterPro" id="IPR039637">
    <property type="entry name" value="CNOT7/CNOT8/Pop2"/>
</dbReference>
<dbReference type="EMBL" id="OX459123">
    <property type="protein sequence ID" value="CAI9108808.1"/>
    <property type="molecule type" value="Genomic_DNA"/>
</dbReference>
<name>A0AAV1DQ33_OLDCO</name>
<dbReference type="AlphaFoldDB" id="A0AAV1DQ33"/>
<organism evidence="1 2">
    <name type="scientific">Oldenlandia corymbosa var. corymbosa</name>
    <dbReference type="NCBI Taxonomy" id="529605"/>
    <lineage>
        <taxon>Eukaryota</taxon>
        <taxon>Viridiplantae</taxon>
        <taxon>Streptophyta</taxon>
        <taxon>Embryophyta</taxon>
        <taxon>Tracheophyta</taxon>
        <taxon>Spermatophyta</taxon>
        <taxon>Magnoliopsida</taxon>
        <taxon>eudicotyledons</taxon>
        <taxon>Gunneridae</taxon>
        <taxon>Pentapetalae</taxon>
        <taxon>asterids</taxon>
        <taxon>lamiids</taxon>
        <taxon>Gentianales</taxon>
        <taxon>Rubiaceae</taxon>
        <taxon>Rubioideae</taxon>
        <taxon>Spermacoceae</taxon>
        <taxon>Hedyotis-Oldenlandia complex</taxon>
        <taxon>Oldenlandia</taxon>
    </lineage>
</organism>
<dbReference type="Proteomes" id="UP001161247">
    <property type="component" value="Chromosome 6"/>
</dbReference>
<dbReference type="SUPFAM" id="SSF53098">
    <property type="entry name" value="Ribonuclease H-like"/>
    <property type="match status" value="1"/>
</dbReference>
<evidence type="ECO:0000313" key="2">
    <source>
        <dbReference type="Proteomes" id="UP001161247"/>
    </source>
</evidence>
<dbReference type="PANTHER" id="PTHR10797">
    <property type="entry name" value="CCR4-NOT TRANSCRIPTION COMPLEX SUBUNIT"/>
    <property type="match status" value="1"/>
</dbReference>
<proteinExistence type="predicted"/>
<protein>
    <submittedName>
        <fullName evidence="1">OLC1v1008500C1</fullName>
    </submittedName>
</protein>
<sequence length="124" mass="14321">MISECNPHLNWVFFHSTYDIGHLIKILTQKSLPDQSIEFLKLVKMYLGERCYDLKEILSVEPFWWRQCGLDRVASNFNIKLSAGQSHQAGSDSLLTMDCFFAAMKVLFHHRGDSGLKFAFQAFN</sequence>
<reference evidence="1" key="1">
    <citation type="submission" date="2023-03" db="EMBL/GenBank/DDBJ databases">
        <authorList>
            <person name="Julca I."/>
        </authorList>
    </citation>
    <scope>NUCLEOTIDE SEQUENCE</scope>
</reference>
<accession>A0AAV1DQ33</accession>
<dbReference type="GO" id="GO:0003676">
    <property type="term" value="F:nucleic acid binding"/>
    <property type="evidence" value="ECO:0007669"/>
    <property type="project" value="InterPro"/>
</dbReference>
<dbReference type="InterPro" id="IPR036397">
    <property type="entry name" value="RNaseH_sf"/>
</dbReference>
<dbReference type="Gene3D" id="3.30.420.10">
    <property type="entry name" value="Ribonuclease H-like superfamily/Ribonuclease H"/>
    <property type="match status" value="1"/>
</dbReference>
<keyword evidence="2" id="KW-1185">Reference proteome</keyword>
<dbReference type="GO" id="GO:0004535">
    <property type="term" value="F:poly(A)-specific ribonuclease activity"/>
    <property type="evidence" value="ECO:0007669"/>
    <property type="project" value="InterPro"/>
</dbReference>